<evidence type="ECO:0000313" key="4">
    <source>
        <dbReference type="Proteomes" id="UP000323917"/>
    </source>
</evidence>
<dbReference type="AlphaFoldDB" id="A0A5B9Q595"/>
<dbReference type="Proteomes" id="UP000323917">
    <property type="component" value="Chromosome"/>
</dbReference>
<sequence length="391" mass="44657">MIALYQFFCARMAKSFAVQHLIVLGLLSVLLIQNGYSQQSSNEPSRTIYPVRGVWVANVGTPTLTTVEGIQEFVDLAAKCGINTIYVVTWNRGMTTYPSEIMLKESGIVVDPRYKDFDMLKEIIDAAHTKNIRVIGWFEFGFSCSYQQPDGGWLIRKHPEWAALDVKGNLVSKNGFQWMNGMRPEVQDFVLSLLKEILTKYDIDGVQGDDRLPACPSIGGYDPWTVALYKEQHEGREPPKNHLDPDWIDWRADLLNDFMGRMYHELKAIRPEAVVSAAPSIYPWCKQQYLQDWPMWIENGWVDEISPQIYRTEVAVYEAELKKIVDQFVAPENHHLLSPGILVLTADSDFNDAERVQGMVDANRAAGIDGEVFFYDAALIEHRTFFESLYK</sequence>
<gene>
    <name evidence="3" type="ORF">Pr1d_01710</name>
</gene>
<dbReference type="InterPro" id="IPR003790">
    <property type="entry name" value="GHL10"/>
</dbReference>
<dbReference type="RefSeq" id="WP_148071726.1">
    <property type="nucleotide sequence ID" value="NZ_CP042913.1"/>
</dbReference>
<organism evidence="3 4">
    <name type="scientific">Bythopirellula goksoeyrii</name>
    <dbReference type="NCBI Taxonomy" id="1400387"/>
    <lineage>
        <taxon>Bacteria</taxon>
        <taxon>Pseudomonadati</taxon>
        <taxon>Planctomycetota</taxon>
        <taxon>Planctomycetia</taxon>
        <taxon>Pirellulales</taxon>
        <taxon>Lacipirellulaceae</taxon>
        <taxon>Bythopirellula</taxon>
    </lineage>
</organism>
<keyword evidence="4" id="KW-1185">Reference proteome</keyword>
<accession>A0A5B9Q595</accession>
<dbReference type="Gene3D" id="3.20.20.80">
    <property type="entry name" value="Glycosidases"/>
    <property type="match status" value="1"/>
</dbReference>
<dbReference type="Pfam" id="PF02638">
    <property type="entry name" value="GHL10"/>
    <property type="match status" value="1"/>
</dbReference>
<protein>
    <recommendedName>
        <fullName evidence="2">Glycosyl hydrolase-like 10 domain-containing protein</fullName>
    </recommendedName>
</protein>
<evidence type="ECO:0000259" key="2">
    <source>
        <dbReference type="Pfam" id="PF02638"/>
    </source>
</evidence>
<keyword evidence="1" id="KW-0732">Signal</keyword>
<evidence type="ECO:0000256" key="1">
    <source>
        <dbReference type="ARBA" id="ARBA00022729"/>
    </source>
</evidence>
<dbReference type="KEGG" id="bgok:Pr1d_01710"/>
<feature type="domain" description="Glycosyl hydrolase-like 10" evidence="2">
    <location>
        <begin position="51"/>
        <end position="327"/>
    </location>
</feature>
<name>A0A5B9Q595_9BACT</name>
<evidence type="ECO:0000313" key="3">
    <source>
        <dbReference type="EMBL" id="QEG32910.1"/>
    </source>
</evidence>
<dbReference type="PANTHER" id="PTHR43405:SF1">
    <property type="entry name" value="GLYCOSYL HYDROLASE DIGH"/>
    <property type="match status" value="1"/>
</dbReference>
<dbReference type="SUPFAM" id="SSF51445">
    <property type="entry name" value="(Trans)glycosidases"/>
    <property type="match status" value="1"/>
</dbReference>
<dbReference type="PANTHER" id="PTHR43405">
    <property type="entry name" value="GLYCOSYL HYDROLASE DIGH"/>
    <property type="match status" value="1"/>
</dbReference>
<dbReference type="InterPro" id="IPR052177">
    <property type="entry name" value="Divisome_Glycosyl_Hydrolase"/>
</dbReference>
<dbReference type="OrthoDB" id="9760892at2"/>
<dbReference type="EMBL" id="CP042913">
    <property type="protein sequence ID" value="QEG32910.1"/>
    <property type="molecule type" value="Genomic_DNA"/>
</dbReference>
<proteinExistence type="predicted"/>
<reference evidence="3 4" key="1">
    <citation type="submission" date="2019-08" db="EMBL/GenBank/DDBJ databases">
        <title>Deep-cultivation of Planctomycetes and their phenomic and genomic characterization uncovers novel biology.</title>
        <authorList>
            <person name="Wiegand S."/>
            <person name="Jogler M."/>
            <person name="Boedeker C."/>
            <person name="Pinto D."/>
            <person name="Vollmers J."/>
            <person name="Rivas-Marin E."/>
            <person name="Kohn T."/>
            <person name="Peeters S.H."/>
            <person name="Heuer A."/>
            <person name="Rast P."/>
            <person name="Oberbeckmann S."/>
            <person name="Bunk B."/>
            <person name="Jeske O."/>
            <person name="Meyerdierks A."/>
            <person name="Storesund J.E."/>
            <person name="Kallscheuer N."/>
            <person name="Luecker S."/>
            <person name="Lage O.M."/>
            <person name="Pohl T."/>
            <person name="Merkel B.J."/>
            <person name="Hornburger P."/>
            <person name="Mueller R.-W."/>
            <person name="Bruemmer F."/>
            <person name="Labrenz M."/>
            <person name="Spormann A.M."/>
            <person name="Op den Camp H."/>
            <person name="Overmann J."/>
            <person name="Amann R."/>
            <person name="Jetten M.S.M."/>
            <person name="Mascher T."/>
            <person name="Medema M.H."/>
            <person name="Devos D.P."/>
            <person name="Kaster A.-K."/>
            <person name="Ovreas L."/>
            <person name="Rohde M."/>
            <person name="Galperin M.Y."/>
            <person name="Jogler C."/>
        </authorList>
    </citation>
    <scope>NUCLEOTIDE SEQUENCE [LARGE SCALE GENOMIC DNA]</scope>
    <source>
        <strain evidence="3 4">Pr1d</strain>
    </source>
</reference>
<dbReference type="InterPro" id="IPR017853">
    <property type="entry name" value="GH"/>
</dbReference>